<evidence type="ECO:0000313" key="2">
    <source>
        <dbReference type="Proteomes" id="UP001454036"/>
    </source>
</evidence>
<accession>A0AAV3Q3R8</accession>
<organism evidence="1 2">
    <name type="scientific">Lithospermum erythrorhizon</name>
    <name type="common">Purple gromwell</name>
    <name type="synonym">Lithospermum officinale var. erythrorhizon</name>
    <dbReference type="NCBI Taxonomy" id="34254"/>
    <lineage>
        <taxon>Eukaryota</taxon>
        <taxon>Viridiplantae</taxon>
        <taxon>Streptophyta</taxon>
        <taxon>Embryophyta</taxon>
        <taxon>Tracheophyta</taxon>
        <taxon>Spermatophyta</taxon>
        <taxon>Magnoliopsida</taxon>
        <taxon>eudicotyledons</taxon>
        <taxon>Gunneridae</taxon>
        <taxon>Pentapetalae</taxon>
        <taxon>asterids</taxon>
        <taxon>lamiids</taxon>
        <taxon>Boraginales</taxon>
        <taxon>Boraginaceae</taxon>
        <taxon>Boraginoideae</taxon>
        <taxon>Lithospermeae</taxon>
        <taxon>Lithospermum</taxon>
    </lineage>
</organism>
<dbReference type="AlphaFoldDB" id="A0AAV3Q3R8"/>
<name>A0AAV3Q3R8_LITER</name>
<sequence>MTILDATTLAQVQLYTYVGAEIKYGDLLFTPNQDLFAHLDLKQEAHDDDVFCEIDEYPANPVASYYASFLVALNENLRAYSIFT</sequence>
<gene>
    <name evidence="1" type="ORF">LIER_38683</name>
</gene>
<dbReference type="Proteomes" id="UP001454036">
    <property type="component" value="Unassembled WGS sequence"/>
</dbReference>
<comment type="caution">
    <text evidence="1">The sequence shown here is derived from an EMBL/GenBank/DDBJ whole genome shotgun (WGS) entry which is preliminary data.</text>
</comment>
<evidence type="ECO:0000313" key="1">
    <source>
        <dbReference type="EMBL" id="GAA0158560.1"/>
    </source>
</evidence>
<protein>
    <submittedName>
        <fullName evidence="1">Uncharacterized protein</fullName>
    </submittedName>
</protein>
<keyword evidence="2" id="KW-1185">Reference proteome</keyword>
<proteinExistence type="predicted"/>
<dbReference type="EMBL" id="BAABME010019852">
    <property type="protein sequence ID" value="GAA0158560.1"/>
    <property type="molecule type" value="Genomic_DNA"/>
</dbReference>
<reference evidence="1 2" key="1">
    <citation type="submission" date="2024-01" db="EMBL/GenBank/DDBJ databases">
        <title>The complete chloroplast genome sequence of Lithospermum erythrorhizon: insights into the phylogenetic relationship among Boraginaceae species and the maternal lineages of purple gromwells.</title>
        <authorList>
            <person name="Okada T."/>
            <person name="Watanabe K."/>
        </authorList>
    </citation>
    <scope>NUCLEOTIDE SEQUENCE [LARGE SCALE GENOMIC DNA]</scope>
</reference>